<dbReference type="Pfam" id="PF18795">
    <property type="entry name" value="HSM3_N"/>
    <property type="match status" value="1"/>
</dbReference>
<dbReference type="Pfam" id="PF18794">
    <property type="entry name" value="HSM3_C"/>
    <property type="match status" value="1"/>
</dbReference>
<dbReference type="GO" id="GO:0005829">
    <property type="term" value="C:cytosol"/>
    <property type="evidence" value="ECO:0007669"/>
    <property type="project" value="EnsemblFungi"/>
</dbReference>
<keyword evidence="5" id="KW-0227">DNA damage</keyword>
<dbReference type="OrthoDB" id="4074002at2759"/>
<keyword evidence="12" id="KW-1185">Reference proteome</keyword>
<evidence type="ECO:0000256" key="8">
    <source>
        <dbReference type="ARBA" id="ARBA00024671"/>
    </source>
</evidence>
<evidence type="ECO:0000313" key="12">
    <source>
        <dbReference type="Proteomes" id="UP000001640"/>
    </source>
</evidence>
<dbReference type="GO" id="GO:0070682">
    <property type="term" value="P:proteasome regulatory particle assembly"/>
    <property type="evidence" value="ECO:0007669"/>
    <property type="project" value="EnsemblFungi"/>
</dbReference>
<evidence type="ECO:0000256" key="6">
    <source>
        <dbReference type="ARBA" id="ARBA00023186"/>
    </source>
</evidence>
<dbReference type="OMA" id="YMEQMVL"/>
<dbReference type="InterPro" id="IPR040752">
    <property type="entry name" value="HSM3_C"/>
</dbReference>
<dbReference type="EMBL" id="HE576753">
    <property type="protein sequence ID" value="CCC68824.1"/>
    <property type="molecule type" value="Genomic_DNA"/>
</dbReference>
<feature type="domain" description="DNA mismatch repair protein HSM3 C-terminal" evidence="9">
    <location>
        <begin position="309"/>
        <end position="485"/>
    </location>
</feature>
<organism evidence="11 12">
    <name type="scientific">Naumovozyma castellii</name>
    <name type="common">Yeast</name>
    <name type="synonym">Saccharomyces castellii</name>
    <dbReference type="NCBI Taxonomy" id="27288"/>
    <lineage>
        <taxon>Eukaryota</taxon>
        <taxon>Fungi</taxon>
        <taxon>Dikarya</taxon>
        <taxon>Ascomycota</taxon>
        <taxon>Saccharomycotina</taxon>
        <taxon>Saccharomycetes</taxon>
        <taxon>Saccharomycetales</taxon>
        <taxon>Saccharomycetaceae</taxon>
        <taxon>Naumovozyma</taxon>
    </lineage>
</organism>
<name>G0VA94_NAUCA</name>
<evidence type="ECO:0000256" key="1">
    <source>
        <dbReference type="ARBA" id="ARBA00004496"/>
    </source>
</evidence>
<comment type="function">
    <text evidence="8">Involved in DNA mismatch repair in slow-growing cells. Acts as a chaperone during the assembly of the 26S proteasome, specifically of the base subcomplex of the 19S regulatory complex (RC).</text>
</comment>
<dbReference type="InParanoid" id="G0VA94"/>
<evidence type="ECO:0000256" key="4">
    <source>
        <dbReference type="ARBA" id="ARBA00022490"/>
    </source>
</evidence>
<feature type="domain" description="DNA mismatch repair protein HSM3 N-terminal" evidence="10">
    <location>
        <begin position="15"/>
        <end position="247"/>
    </location>
</feature>
<evidence type="ECO:0000256" key="7">
    <source>
        <dbReference type="ARBA" id="ARBA00023204"/>
    </source>
</evidence>
<sequence length="485" mass="55729">MATELVPENDMIVPMLEELNSALEGDEIPAHINSLIDKCSLNLSSLAQYNGDATRILVNIKRILLESSMVPNVDYNSLIELLENVIKVCSFEDVLEIYSIDDLTKALQSKNSLLISAGCKIISKSYPKAIFAPSILLDILLTLFFDTNTETFVINAIENVFKSLSSDELIRRKIMFDNAPLLLRVKRDFEVTPYSRLIALLKIEFEYIQPSEFNPKLFVIDRTELFKSIETDILLFIQITMYYTRMVQLLDTIDITKRSHLWASEHVVPLLTSFGEIYANLSSYDDVRVHSLSFVFKLFRAVSYLDDESVFKSLDENYLKLSIDNCHYKEFLSFINPSYLAKYHKNLVKYLSVVKPSNLTAIRNLIADENCFNLIKEDITTHSMLSMPYMEQMVLLEKLSQYPYSVNFMIHCLPMIMSNLIENPNGEVIETETVELRRTTVENLLKFSEEDLNVWYIPLKKLYATMRNGTTSNGAAQPKIATTYL</sequence>
<dbReference type="HOGENOM" id="CLU_044760_0_0_1"/>
<evidence type="ECO:0000259" key="9">
    <source>
        <dbReference type="Pfam" id="PF18794"/>
    </source>
</evidence>
<evidence type="ECO:0000313" key="11">
    <source>
        <dbReference type="EMBL" id="CCC68824.1"/>
    </source>
</evidence>
<comment type="subcellular location">
    <subcellularLocation>
        <location evidence="1">Cytoplasm</location>
    </subcellularLocation>
</comment>
<evidence type="ECO:0000259" key="10">
    <source>
        <dbReference type="Pfam" id="PF18795"/>
    </source>
</evidence>
<evidence type="ECO:0000256" key="2">
    <source>
        <dbReference type="ARBA" id="ARBA00006823"/>
    </source>
</evidence>
<dbReference type="GO" id="GO:0044183">
    <property type="term" value="F:protein folding chaperone"/>
    <property type="evidence" value="ECO:0007669"/>
    <property type="project" value="EnsemblFungi"/>
</dbReference>
<protein>
    <recommendedName>
        <fullName evidence="3">DNA mismatch repair protein HSM3</fullName>
    </recommendedName>
</protein>
<dbReference type="InterPro" id="IPR041335">
    <property type="entry name" value="HSM3_N"/>
</dbReference>
<dbReference type="AlphaFoldDB" id="G0VA94"/>
<dbReference type="CDD" id="cd12794">
    <property type="entry name" value="Hsm3_like"/>
    <property type="match status" value="1"/>
</dbReference>
<keyword evidence="7" id="KW-0234">DNA repair</keyword>
<dbReference type="Gene3D" id="1.25.40.580">
    <property type="match status" value="1"/>
</dbReference>
<dbReference type="GO" id="GO:0006298">
    <property type="term" value="P:mismatch repair"/>
    <property type="evidence" value="ECO:0007669"/>
    <property type="project" value="EnsemblFungi"/>
</dbReference>
<evidence type="ECO:0000256" key="5">
    <source>
        <dbReference type="ARBA" id="ARBA00022763"/>
    </source>
</evidence>
<dbReference type="Proteomes" id="UP000001640">
    <property type="component" value="Chromosome 2"/>
</dbReference>
<comment type="similarity">
    <text evidence="2">Belongs to the proteasome subunit S5B/HSM3 family.</text>
</comment>
<reference key="2">
    <citation type="submission" date="2011-08" db="EMBL/GenBank/DDBJ databases">
        <title>Genome sequence of Naumovozyma castellii.</title>
        <authorList>
            <person name="Gordon J.L."/>
            <person name="Armisen D."/>
            <person name="Proux-Wera E."/>
            <person name="OhEigeartaigh S.S."/>
            <person name="Byrne K.P."/>
            <person name="Wolfe K.H."/>
        </authorList>
    </citation>
    <scope>NUCLEOTIDE SEQUENCE</scope>
    <source>
        <strain>Type strain:CBS 4309</strain>
    </source>
</reference>
<evidence type="ECO:0000256" key="3">
    <source>
        <dbReference type="ARBA" id="ARBA00019167"/>
    </source>
</evidence>
<keyword evidence="4" id="KW-0963">Cytoplasm</keyword>
<dbReference type="GO" id="GO:0005634">
    <property type="term" value="C:nucleus"/>
    <property type="evidence" value="ECO:0007669"/>
    <property type="project" value="EnsemblFungi"/>
</dbReference>
<keyword evidence="6" id="KW-0143">Chaperone</keyword>
<dbReference type="Gene3D" id="1.25.10.50">
    <property type="match status" value="1"/>
</dbReference>
<accession>G0VA94</accession>
<dbReference type="STRING" id="1064592.G0VA94"/>
<proteinExistence type="inferred from homology"/>
<gene>
    <name evidence="11" type="primary">NCAS0B07400</name>
    <name evidence="11" type="ordered locus">NCAS_0B07400</name>
</gene>
<dbReference type="KEGG" id="ncs:NCAS_0B07400"/>
<dbReference type="RefSeq" id="XP_003675195.1">
    <property type="nucleotide sequence ID" value="XM_003675147.1"/>
</dbReference>
<dbReference type="GeneID" id="96902381"/>
<reference evidence="11 12" key="1">
    <citation type="journal article" date="2011" name="Proc. Natl. Acad. Sci. U.S.A.">
        <title>Evolutionary erosion of yeast sex chromosomes by mating-type switching accidents.</title>
        <authorList>
            <person name="Gordon J.L."/>
            <person name="Armisen D."/>
            <person name="Proux-Wera E."/>
            <person name="Oheigeartaigh S.S."/>
            <person name="Byrne K.P."/>
            <person name="Wolfe K.H."/>
        </authorList>
    </citation>
    <scope>NUCLEOTIDE SEQUENCE [LARGE SCALE GENOMIC DNA]</scope>
    <source>
        <strain evidence="12">ATCC 76901 / BCRC 22586 / CBS 4309 / NBRC 1992 / NRRL Y-12630</strain>
    </source>
</reference>
<dbReference type="eggNOG" id="ENOG502QWEK">
    <property type="taxonomic scope" value="Eukaryota"/>
</dbReference>
<dbReference type="FunCoup" id="G0VA94">
    <property type="interactions" value="146"/>
</dbReference>